<dbReference type="PRINTS" id="PR00077">
    <property type="entry name" value="GPDHDRGNASE"/>
</dbReference>
<dbReference type="PIRSF" id="PIRSF000114">
    <property type="entry name" value="Glycerol-3-P_dh"/>
    <property type="match status" value="1"/>
</dbReference>
<dbReference type="UniPathway" id="UPA00940"/>
<dbReference type="NCBIfam" id="NF000940">
    <property type="entry name" value="PRK00094.1-2"/>
    <property type="match status" value="1"/>
</dbReference>
<feature type="domain" description="Glycerol-3-phosphate dehydrogenase NAD-dependent C-terminal" evidence="20">
    <location>
        <begin position="180"/>
        <end position="320"/>
    </location>
</feature>
<dbReference type="OrthoDB" id="9812273at2"/>
<comment type="catalytic activity">
    <reaction evidence="14">
        <text>sn-glycerol 3-phosphate + NAD(+) = dihydroxyacetone phosphate + NADH + H(+)</text>
        <dbReference type="Rhea" id="RHEA:11092"/>
        <dbReference type="ChEBI" id="CHEBI:15378"/>
        <dbReference type="ChEBI" id="CHEBI:57540"/>
        <dbReference type="ChEBI" id="CHEBI:57597"/>
        <dbReference type="ChEBI" id="CHEBI:57642"/>
        <dbReference type="ChEBI" id="CHEBI:57945"/>
        <dbReference type="EC" id="1.1.1.94"/>
    </reaction>
</comment>
<evidence type="ECO:0000256" key="12">
    <source>
        <dbReference type="ARBA" id="ARBA00069372"/>
    </source>
</evidence>
<feature type="binding site" evidence="14">
    <location>
        <position position="140"/>
    </location>
    <ligand>
        <name>NADPH</name>
        <dbReference type="ChEBI" id="CHEBI:57783"/>
    </ligand>
</feature>
<dbReference type="GO" id="GO:0046168">
    <property type="term" value="P:glycerol-3-phosphate catabolic process"/>
    <property type="evidence" value="ECO:0007669"/>
    <property type="project" value="InterPro"/>
</dbReference>
<keyword evidence="8 14" id="KW-0594">Phospholipid biosynthesis</keyword>
<accession>A0A3S9B0L4</accession>
<dbReference type="InterPro" id="IPR013328">
    <property type="entry name" value="6PGD_dom2"/>
</dbReference>
<keyword evidence="3 14" id="KW-0547">Nucleotide-binding</keyword>
<dbReference type="InterPro" id="IPR006168">
    <property type="entry name" value="G3P_DH_NAD-dep"/>
</dbReference>
<organism evidence="21 22">
    <name type="scientific">Georhizobium profundi</name>
    <dbReference type="NCBI Taxonomy" id="2341112"/>
    <lineage>
        <taxon>Bacteria</taxon>
        <taxon>Pseudomonadati</taxon>
        <taxon>Pseudomonadota</taxon>
        <taxon>Alphaproteobacteria</taxon>
        <taxon>Hyphomicrobiales</taxon>
        <taxon>Rhizobiaceae</taxon>
        <taxon>Georhizobium</taxon>
    </lineage>
</organism>
<evidence type="ECO:0000256" key="18">
    <source>
        <dbReference type="RuleBase" id="RU000437"/>
    </source>
</evidence>
<dbReference type="Pfam" id="PF07479">
    <property type="entry name" value="NAD_Gly3P_dh_C"/>
    <property type="match status" value="1"/>
</dbReference>
<feature type="binding site" evidence="14">
    <location>
        <position position="279"/>
    </location>
    <ligand>
        <name>NADPH</name>
        <dbReference type="ChEBI" id="CHEBI:57783"/>
    </ligand>
</feature>
<feature type="binding site" evidence="16">
    <location>
        <begin position="255"/>
        <end position="256"/>
    </location>
    <ligand>
        <name>substrate</name>
    </ligand>
</feature>
<evidence type="ECO:0000256" key="5">
    <source>
        <dbReference type="ARBA" id="ARBA00023002"/>
    </source>
</evidence>
<feature type="binding site" evidence="17">
    <location>
        <begin position="10"/>
        <end position="15"/>
    </location>
    <ligand>
        <name>NAD(+)</name>
        <dbReference type="ChEBI" id="CHEBI:57540"/>
    </ligand>
</feature>
<feature type="binding site" evidence="14">
    <location>
        <position position="254"/>
    </location>
    <ligand>
        <name>sn-glycerol 3-phosphate</name>
        <dbReference type="ChEBI" id="CHEBI:57597"/>
    </ligand>
</feature>
<dbReference type="Pfam" id="PF01210">
    <property type="entry name" value="NAD_Gly3P_dh_N"/>
    <property type="match status" value="1"/>
</dbReference>
<reference evidence="21 22" key="1">
    <citation type="submission" date="2018-09" db="EMBL/GenBank/DDBJ databases">
        <title>Marinorhizobium profundi gen. nov., sp. nov., isolated from a deep-sea sediment sample from the New Britain Trench and proposal of Marinorhizobiaceae fam. nov. in the order Rhizobiales of the class Alphaproteobacteria.</title>
        <authorList>
            <person name="Cao J."/>
        </authorList>
    </citation>
    <scope>NUCLEOTIDE SEQUENCE [LARGE SCALE GENOMIC DNA]</scope>
    <source>
        <strain evidence="21 22">WS11</strain>
    </source>
</reference>
<dbReference type="FunFam" id="3.40.50.720:FF:000019">
    <property type="entry name" value="Glycerol-3-phosphate dehydrogenase [NAD(P)+]"/>
    <property type="match status" value="1"/>
</dbReference>
<comment type="function">
    <text evidence="14">Catalyzes the reduction of the glycolytic intermediate dihydroxyacetone phosphate (DHAP) to sn-glycerol 3-phosphate (G3P), the key precursor for phospholipid synthesis.</text>
</comment>
<evidence type="ECO:0000259" key="20">
    <source>
        <dbReference type="Pfam" id="PF07479"/>
    </source>
</evidence>
<dbReference type="GO" id="GO:0006650">
    <property type="term" value="P:glycerophospholipid metabolic process"/>
    <property type="evidence" value="ECO:0007669"/>
    <property type="project" value="UniProtKB-UniRule"/>
</dbReference>
<keyword evidence="9 14" id="KW-1208">Phospholipid metabolism</keyword>
<keyword evidence="2 14" id="KW-0444">Lipid biosynthesis</keyword>
<keyword evidence="4 14" id="KW-0521">NADP</keyword>
<keyword evidence="14" id="KW-0963">Cytoplasm</keyword>
<protein>
    <recommendedName>
        <fullName evidence="12 14">Glycerol-3-phosphate dehydrogenase [NAD(P)+]</fullName>
        <ecNumber evidence="11 14">1.1.1.94</ecNumber>
    </recommendedName>
    <alternativeName>
        <fullName evidence="14">NAD(P)(+)-dependent glycerol-3-phosphate dehydrogenase</fullName>
    </alternativeName>
    <alternativeName>
        <fullName evidence="13 14">NAD(P)H-dependent dihydroxyacetone-phosphate reductase</fullName>
    </alternativeName>
</protein>
<dbReference type="GO" id="GO:0141152">
    <property type="term" value="F:glycerol-3-phosphate dehydrogenase (NAD+) activity"/>
    <property type="evidence" value="ECO:0007669"/>
    <property type="project" value="RHEA"/>
</dbReference>
<keyword evidence="7 14" id="KW-0443">Lipid metabolism</keyword>
<dbReference type="InterPro" id="IPR011128">
    <property type="entry name" value="G3P_DH_NAD-dep_N"/>
</dbReference>
<feature type="domain" description="Glycerol-3-phosphate dehydrogenase NAD-dependent N-terminal" evidence="19">
    <location>
        <begin position="6"/>
        <end position="159"/>
    </location>
</feature>
<dbReference type="SUPFAM" id="SSF51735">
    <property type="entry name" value="NAD(P)-binding Rossmann-fold domains"/>
    <property type="match status" value="1"/>
</dbReference>
<feature type="binding site" evidence="14">
    <location>
        <position position="191"/>
    </location>
    <ligand>
        <name>sn-glycerol 3-phosphate</name>
        <dbReference type="ChEBI" id="CHEBI:57597"/>
    </ligand>
</feature>
<dbReference type="RefSeq" id="WP_126007498.1">
    <property type="nucleotide sequence ID" value="NZ_CP032509.1"/>
</dbReference>
<sequence length="341" mass="35021">MSGPDLAIVGAGAFGTALACTLARSRSEPLVLYARNAAQVTDMRDTRVNARFLPGVVLSERIELRNDLTALGHASRILVAVPAQAQGEMIQTLRPHVGPECELVICAKGIERASHRFLSEVAAEAAPGLPISVLSGPGFAADMANGLPTAMTLASSDRARAEATAAALSGDTFRLYASGDVAGVEIGGALKNVLAIAAGIVDGAALGQSARAALIARGLAEMTRFAAAFGGKAETIAGLSGLGDLVLTATSDQSRNFRFGRAIGQGVPPKELSKPGQPLTEGAFTAAVACDLARRAGIELPIATAVSDVIEGRLTVGQATEDLMRRPLRNEDATFDQGPKT</sequence>
<dbReference type="PANTHER" id="PTHR11728">
    <property type="entry name" value="GLYCEROL-3-PHOSPHATE DEHYDROGENASE"/>
    <property type="match status" value="1"/>
</dbReference>
<evidence type="ECO:0000256" key="2">
    <source>
        <dbReference type="ARBA" id="ARBA00022516"/>
    </source>
</evidence>
<feature type="active site" description="Proton acceptor" evidence="14 15">
    <location>
        <position position="191"/>
    </location>
</feature>
<feature type="binding site" evidence="14">
    <location>
        <position position="281"/>
    </location>
    <ligand>
        <name>NADPH</name>
        <dbReference type="ChEBI" id="CHEBI:57783"/>
    </ligand>
</feature>
<comment type="catalytic activity">
    <reaction evidence="10">
        <text>sn-glycerol 3-phosphate + NADP(+) = dihydroxyacetone phosphate + NADPH + H(+)</text>
        <dbReference type="Rhea" id="RHEA:11096"/>
        <dbReference type="ChEBI" id="CHEBI:15378"/>
        <dbReference type="ChEBI" id="CHEBI:57597"/>
        <dbReference type="ChEBI" id="CHEBI:57642"/>
        <dbReference type="ChEBI" id="CHEBI:57783"/>
        <dbReference type="ChEBI" id="CHEBI:58349"/>
        <dbReference type="EC" id="1.1.1.94"/>
    </reaction>
    <physiologicalReaction direction="right-to-left" evidence="10">
        <dbReference type="Rhea" id="RHEA:11098"/>
    </physiologicalReaction>
</comment>
<evidence type="ECO:0000256" key="8">
    <source>
        <dbReference type="ARBA" id="ARBA00023209"/>
    </source>
</evidence>
<comment type="similarity">
    <text evidence="1 14 18">Belongs to the NAD-dependent glycerol-3-phosphate dehydrogenase family.</text>
</comment>
<feature type="binding site" evidence="14">
    <location>
        <position position="255"/>
    </location>
    <ligand>
        <name>sn-glycerol 3-phosphate</name>
        <dbReference type="ChEBI" id="CHEBI:57597"/>
    </ligand>
</feature>
<feature type="binding site" evidence="14">
    <location>
        <position position="244"/>
    </location>
    <ligand>
        <name>sn-glycerol 3-phosphate</name>
        <dbReference type="ChEBI" id="CHEBI:57597"/>
    </ligand>
</feature>
<evidence type="ECO:0000313" key="22">
    <source>
        <dbReference type="Proteomes" id="UP000268192"/>
    </source>
</evidence>
<feature type="binding site" evidence="14">
    <location>
        <position position="14"/>
    </location>
    <ligand>
        <name>NADPH</name>
        <dbReference type="ChEBI" id="CHEBI:57783"/>
    </ligand>
</feature>
<dbReference type="GO" id="GO:0005975">
    <property type="term" value="P:carbohydrate metabolic process"/>
    <property type="evidence" value="ECO:0007669"/>
    <property type="project" value="InterPro"/>
</dbReference>
<dbReference type="SUPFAM" id="SSF48179">
    <property type="entry name" value="6-phosphogluconate dehydrogenase C-terminal domain-like"/>
    <property type="match status" value="1"/>
</dbReference>
<dbReference type="KEGG" id="abaw:D5400_02940"/>
<evidence type="ECO:0000256" key="11">
    <source>
        <dbReference type="ARBA" id="ARBA00066687"/>
    </source>
</evidence>
<dbReference type="GO" id="GO:0051287">
    <property type="term" value="F:NAD binding"/>
    <property type="evidence" value="ECO:0007669"/>
    <property type="project" value="InterPro"/>
</dbReference>
<dbReference type="Gene3D" id="1.10.1040.10">
    <property type="entry name" value="N-(1-d-carboxylethyl)-l-norvaline Dehydrogenase, domain 2"/>
    <property type="match status" value="1"/>
</dbReference>
<evidence type="ECO:0000313" key="21">
    <source>
        <dbReference type="EMBL" id="AZN70371.1"/>
    </source>
</evidence>
<comment type="caution">
    <text evidence="14">Lacks conserved residue(s) required for the propagation of feature annotation.</text>
</comment>
<gene>
    <name evidence="14" type="primary">gpsA</name>
    <name evidence="21" type="ORF">D5400_02940</name>
</gene>
<dbReference type="Gene3D" id="3.40.50.720">
    <property type="entry name" value="NAD(P)-binding Rossmann-like Domain"/>
    <property type="match status" value="1"/>
</dbReference>
<feature type="binding site" evidence="14">
    <location>
        <position position="108"/>
    </location>
    <ligand>
        <name>sn-glycerol 3-phosphate</name>
        <dbReference type="ChEBI" id="CHEBI:57597"/>
    </ligand>
</feature>
<feature type="binding site" evidence="14">
    <location>
        <position position="256"/>
    </location>
    <ligand>
        <name>sn-glycerol 3-phosphate</name>
        <dbReference type="ChEBI" id="CHEBI:57597"/>
    </ligand>
</feature>
<comment type="subcellular location">
    <subcellularLocation>
        <location evidence="14">Cytoplasm</location>
    </subcellularLocation>
</comment>
<feature type="binding site" evidence="14">
    <location>
        <position position="108"/>
    </location>
    <ligand>
        <name>NADPH</name>
        <dbReference type="ChEBI" id="CHEBI:57783"/>
    </ligand>
</feature>
<evidence type="ECO:0000256" key="14">
    <source>
        <dbReference type="HAMAP-Rule" id="MF_00394"/>
    </source>
</evidence>
<feature type="binding site" evidence="14">
    <location>
        <position position="136"/>
    </location>
    <ligand>
        <name>sn-glycerol 3-phosphate</name>
        <dbReference type="ChEBI" id="CHEBI:57597"/>
    </ligand>
</feature>
<dbReference type="HAMAP" id="MF_00394">
    <property type="entry name" value="NAD_Glyc3P_dehydrog"/>
    <property type="match status" value="1"/>
</dbReference>
<evidence type="ECO:0000259" key="19">
    <source>
        <dbReference type="Pfam" id="PF01210"/>
    </source>
</evidence>
<feature type="binding site" evidence="14">
    <location>
        <position position="255"/>
    </location>
    <ligand>
        <name>NADPH</name>
        <dbReference type="ChEBI" id="CHEBI:57783"/>
    </ligand>
</feature>
<evidence type="ECO:0000256" key="6">
    <source>
        <dbReference type="ARBA" id="ARBA00023027"/>
    </source>
</evidence>
<dbReference type="InterPro" id="IPR036291">
    <property type="entry name" value="NAD(P)-bd_dom_sf"/>
</dbReference>
<evidence type="ECO:0000256" key="1">
    <source>
        <dbReference type="ARBA" id="ARBA00011009"/>
    </source>
</evidence>
<dbReference type="EC" id="1.1.1.94" evidence="11 14"/>
<dbReference type="GO" id="GO:0141153">
    <property type="term" value="F:glycerol-3-phosphate dehydrogenase (NADP+) activity"/>
    <property type="evidence" value="ECO:0007669"/>
    <property type="project" value="RHEA"/>
</dbReference>
<feature type="binding site" evidence="17">
    <location>
        <position position="140"/>
    </location>
    <ligand>
        <name>NAD(+)</name>
        <dbReference type="ChEBI" id="CHEBI:57540"/>
    </ligand>
</feature>
<dbReference type="FunFam" id="1.10.1040.10:FF:000001">
    <property type="entry name" value="Glycerol-3-phosphate dehydrogenase [NAD(P)+]"/>
    <property type="match status" value="1"/>
</dbReference>
<dbReference type="NCBIfam" id="NF000942">
    <property type="entry name" value="PRK00094.1-4"/>
    <property type="match status" value="1"/>
</dbReference>
<evidence type="ECO:0000256" key="9">
    <source>
        <dbReference type="ARBA" id="ARBA00023264"/>
    </source>
</evidence>
<evidence type="ECO:0000256" key="3">
    <source>
        <dbReference type="ARBA" id="ARBA00022741"/>
    </source>
</evidence>
<evidence type="ECO:0000256" key="10">
    <source>
        <dbReference type="ARBA" id="ARBA00052716"/>
    </source>
</evidence>
<dbReference type="GO" id="GO:0005829">
    <property type="term" value="C:cytosol"/>
    <property type="evidence" value="ECO:0007669"/>
    <property type="project" value="TreeGrafter"/>
</dbReference>
<dbReference type="PANTHER" id="PTHR11728:SF1">
    <property type="entry name" value="GLYCEROL-3-PHOSPHATE DEHYDROGENASE [NAD(+)] 2, CHLOROPLASTIC"/>
    <property type="match status" value="1"/>
</dbReference>
<dbReference type="GO" id="GO:0046167">
    <property type="term" value="P:glycerol-3-phosphate biosynthetic process"/>
    <property type="evidence" value="ECO:0007669"/>
    <property type="project" value="UniProtKB-UniRule"/>
</dbReference>
<dbReference type="GO" id="GO:0008654">
    <property type="term" value="P:phospholipid biosynthetic process"/>
    <property type="evidence" value="ECO:0007669"/>
    <property type="project" value="UniProtKB-KW"/>
</dbReference>
<evidence type="ECO:0000256" key="4">
    <source>
        <dbReference type="ARBA" id="ARBA00022857"/>
    </source>
</evidence>
<proteinExistence type="inferred from homology"/>
<evidence type="ECO:0000256" key="13">
    <source>
        <dbReference type="ARBA" id="ARBA00080511"/>
    </source>
</evidence>
<name>A0A3S9B0L4_9HYPH</name>
<dbReference type="AlphaFoldDB" id="A0A3S9B0L4"/>
<evidence type="ECO:0000256" key="17">
    <source>
        <dbReference type="PIRSR" id="PIRSR000114-3"/>
    </source>
</evidence>
<dbReference type="Proteomes" id="UP000268192">
    <property type="component" value="Chromosome"/>
</dbReference>
<feature type="binding site" evidence="16">
    <location>
        <position position="108"/>
    </location>
    <ligand>
        <name>substrate</name>
    </ligand>
</feature>
<evidence type="ECO:0000256" key="7">
    <source>
        <dbReference type="ARBA" id="ARBA00023098"/>
    </source>
</evidence>
<feature type="binding site" evidence="14">
    <location>
        <position position="35"/>
    </location>
    <ligand>
        <name>NADPH</name>
        <dbReference type="ChEBI" id="CHEBI:57783"/>
    </ligand>
</feature>
<evidence type="ECO:0000256" key="16">
    <source>
        <dbReference type="PIRSR" id="PIRSR000114-2"/>
    </source>
</evidence>
<keyword evidence="6 14" id="KW-0520">NAD</keyword>
<dbReference type="InterPro" id="IPR008927">
    <property type="entry name" value="6-PGluconate_DH-like_C_sf"/>
</dbReference>
<evidence type="ECO:0000256" key="15">
    <source>
        <dbReference type="PIRSR" id="PIRSR000114-1"/>
    </source>
</evidence>
<keyword evidence="22" id="KW-1185">Reference proteome</keyword>
<dbReference type="InterPro" id="IPR006109">
    <property type="entry name" value="G3P_DH_NAD-dep_C"/>
</dbReference>
<feature type="binding site" evidence="17">
    <location>
        <position position="255"/>
    </location>
    <ligand>
        <name>NAD(+)</name>
        <dbReference type="ChEBI" id="CHEBI:57540"/>
    </ligand>
</feature>
<dbReference type="EMBL" id="CP032509">
    <property type="protein sequence ID" value="AZN70371.1"/>
    <property type="molecule type" value="Genomic_DNA"/>
</dbReference>
<keyword evidence="5 14" id="KW-0560">Oxidoreductase</keyword>
<comment type="pathway">
    <text evidence="14">Membrane lipid metabolism; glycerophospholipid metabolism.</text>
</comment>
<dbReference type="PROSITE" id="PS00957">
    <property type="entry name" value="NAD_G3PDH"/>
    <property type="match status" value="1"/>
</dbReference>